<dbReference type="Gene3D" id="1.10.287.950">
    <property type="entry name" value="Methyl-accepting chemotaxis protein"/>
    <property type="match status" value="1"/>
</dbReference>
<keyword evidence="5" id="KW-1133">Transmembrane helix</keyword>
<dbReference type="CDD" id="cd19411">
    <property type="entry name" value="MCP2201-like_sensor"/>
    <property type="match status" value="1"/>
</dbReference>
<keyword evidence="2" id="KW-0488">Methylation</keyword>
<gene>
    <name evidence="8" type="ORF">AQPW35_10440</name>
</gene>
<keyword evidence="4" id="KW-0807">Transducer</keyword>
<dbReference type="Proteomes" id="UP000301751">
    <property type="component" value="Unassembled WGS sequence"/>
</dbReference>
<dbReference type="SMART" id="SM00283">
    <property type="entry name" value="MA"/>
    <property type="match status" value="1"/>
</dbReference>
<dbReference type="CDD" id="cd06225">
    <property type="entry name" value="HAMP"/>
    <property type="match status" value="1"/>
</dbReference>
<dbReference type="InterPro" id="IPR051310">
    <property type="entry name" value="MCP_chemotaxis"/>
</dbReference>
<evidence type="ECO:0008006" key="10">
    <source>
        <dbReference type="Google" id="ProtNLM"/>
    </source>
</evidence>
<dbReference type="PROSITE" id="PS50885">
    <property type="entry name" value="HAMP"/>
    <property type="match status" value="1"/>
</dbReference>
<dbReference type="PROSITE" id="PS50111">
    <property type="entry name" value="CHEMOTAXIS_TRANSDUC_2"/>
    <property type="match status" value="1"/>
</dbReference>
<comment type="subcellular location">
    <subcellularLocation>
        <location evidence="1">Membrane</location>
    </subcellularLocation>
</comment>
<dbReference type="GO" id="GO:0007165">
    <property type="term" value="P:signal transduction"/>
    <property type="evidence" value="ECO:0007669"/>
    <property type="project" value="UniProtKB-KW"/>
</dbReference>
<protein>
    <recommendedName>
        <fullName evidence="10">Methyl-accepting chemotaxis protein</fullName>
    </recommendedName>
</protein>
<feature type="domain" description="Methyl-accepting transducer" evidence="6">
    <location>
        <begin position="271"/>
        <end position="500"/>
    </location>
</feature>
<keyword evidence="9" id="KW-1185">Reference proteome</keyword>
<dbReference type="InterPro" id="IPR004089">
    <property type="entry name" value="MCPsignal_dom"/>
</dbReference>
<dbReference type="Pfam" id="PF00672">
    <property type="entry name" value="HAMP"/>
    <property type="match status" value="1"/>
</dbReference>
<comment type="caution">
    <text evidence="8">The sequence shown here is derived from an EMBL/GenBank/DDBJ whole genome shotgun (WGS) entry which is preliminary data.</text>
</comment>
<dbReference type="InterPro" id="IPR004090">
    <property type="entry name" value="Chemotax_Me-accpt_rcpt"/>
</dbReference>
<sequence length="517" mass="53745">MYKFSNIGIGTRLGLSFASVLVLLVLIATLGMLQLREIGVLHAKRADLAEHATSIERWQGAVTLNLTRALGVGASGYHPATVAFLEPPMKETSEAITKLQERVNQSLTGPEERAMLDEIGARRKAYVEARAKAAAAFKEGRAEDGNRIVSGPMTDGAKAYKDAIAALQAHVQAAADAMELAASQRASLAQTLMLALSVLALALGSGLAWAITRSVTHPLRQAVDIAERIAAKDLSSPPAVVRRGDEIGTLQQALGQMQGSLVEMVREIRAGTAGVATASAEIASASTDLSQRTEETAGSLQQTASAMEQITATVAQTSDSARAANQLAASASDVAGRGGEMVDQVVRTMESIHASSRQIGDIIGTIDGIAFQTNILALNAAVEAARAGEQGRGFAVVAAEVRSLAQRSAEAAKQIKSLIGTSVDRVESGSRLVGDAGGTMAEIVASVRRVSDIIGEVMSAANEQSQGIAQVNDSVATLDQMTQQNAALVEQSAAAAESLKDQSDRLAALVSTFRLAA</sequence>
<accession>A0A480AKN0</accession>
<dbReference type="InterPro" id="IPR003660">
    <property type="entry name" value="HAMP_dom"/>
</dbReference>
<dbReference type="GO" id="GO:0005886">
    <property type="term" value="C:plasma membrane"/>
    <property type="evidence" value="ECO:0007669"/>
    <property type="project" value="TreeGrafter"/>
</dbReference>
<evidence type="ECO:0000313" key="9">
    <source>
        <dbReference type="Proteomes" id="UP000301751"/>
    </source>
</evidence>
<feature type="domain" description="HAMP" evidence="7">
    <location>
        <begin position="213"/>
        <end position="266"/>
    </location>
</feature>
<keyword evidence="5" id="KW-0472">Membrane</keyword>
<name>A0A480AKN0_9BURK</name>
<evidence type="ECO:0000256" key="4">
    <source>
        <dbReference type="PROSITE-ProRule" id="PRU00284"/>
    </source>
</evidence>
<evidence type="ECO:0000256" key="5">
    <source>
        <dbReference type="SAM" id="Phobius"/>
    </source>
</evidence>
<dbReference type="EMBL" id="BJCL01000002">
    <property type="protein sequence ID" value="GCL61963.1"/>
    <property type="molecule type" value="Genomic_DNA"/>
</dbReference>
<proteinExistence type="inferred from homology"/>
<dbReference type="RefSeq" id="WP_137731721.1">
    <property type="nucleotide sequence ID" value="NZ_BJCL01000002.1"/>
</dbReference>
<feature type="transmembrane region" description="Helical" evidence="5">
    <location>
        <begin position="12"/>
        <end position="35"/>
    </location>
</feature>
<dbReference type="CDD" id="cd11386">
    <property type="entry name" value="MCP_signal"/>
    <property type="match status" value="1"/>
</dbReference>
<dbReference type="PANTHER" id="PTHR43531:SF14">
    <property type="entry name" value="METHYL-ACCEPTING CHEMOTAXIS PROTEIN I-RELATED"/>
    <property type="match status" value="1"/>
</dbReference>
<dbReference type="PRINTS" id="PR00260">
    <property type="entry name" value="CHEMTRNSDUCR"/>
</dbReference>
<reference evidence="9" key="1">
    <citation type="submission" date="2019-03" db="EMBL/GenBank/DDBJ databases">
        <title>Aquabacterium pictum sp.nov., the first bacteriochlorophyll a-containing freshwater bacterium in the genus Aquabacterium of the class Betaproteobacteria.</title>
        <authorList>
            <person name="Hirose S."/>
            <person name="Tank M."/>
            <person name="Hara E."/>
            <person name="Tamaki H."/>
            <person name="Takaichi S."/>
            <person name="Haruta S."/>
            <person name="Hanada S."/>
        </authorList>
    </citation>
    <scope>NUCLEOTIDE SEQUENCE [LARGE SCALE GENOMIC DNA]</scope>
    <source>
        <strain evidence="9">W35</strain>
    </source>
</reference>
<dbReference type="OrthoDB" id="5441488at2"/>
<dbReference type="AlphaFoldDB" id="A0A480AKN0"/>
<dbReference type="PANTHER" id="PTHR43531">
    <property type="entry name" value="PROTEIN ICFG"/>
    <property type="match status" value="1"/>
</dbReference>
<organism evidence="8 9">
    <name type="scientific">Pseudaquabacterium pictum</name>
    <dbReference type="NCBI Taxonomy" id="2315236"/>
    <lineage>
        <taxon>Bacteria</taxon>
        <taxon>Pseudomonadati</taxon>
        <taxon>Pseudomonadota</taxon>
        <taxon>Betaproteobacteria</taxon>
        <taxon>Burkholderiales</taxon>
        <taxon>Sphaerotilaceae</taxon>
        <taxon>Pseudaquabacterium</taxon>
    </lineage>
</organism>
<evidence type="ECO:0000256" key="3">
    <source>
        <dbReference type="ARBA" id="ARBA00029447"/>
    </source>
</evidence>
<evidence type="ECO:0000259" key="7">
    <source>
        <dbReference type="PROSITE" id="PS50885"/>
    </source>
</evidence>
<evidence type="ECO:0000256" key="2">
    <source>
        <dbReference type="ARBA" id="ARBA00022481"/>
    </source>
</evidence>
<dbReference type="GO" id="GO:0006935">
    <property type="term" value="P:chemotaxis"/>
    <property type="evidence" value="ECO:0007669"/>
    <property type="project" value="InterPro"/>
</dbReference>
<evidence type="ECO:0000259" key="6">
    <source>
        <dbReference type="PROSITE" id="PS50111"/>
    </source>
</evidence>
<comment type="similarity">
    <text evidence="3">Belongs to the methyl-accepting chemotaxis (MCP) protein family.</text>
</comment>
<dbReference type="Pfam" id="PF00015">
    <property type="entry name" value="MCPsignal"/>
    <property type="match status" value="1"/>
</dbReference>
<dbReference type="SMART" id="SM00304">
    <property type="entry name" value="HAMP"/>
    <property type="match status" value="1"/>
</dbReference>
<dbReference type="GO" id="GO:0004888">
    <property type="term" value="F:transmembrane signaling receptor activity"/>
    <property type="evidence" value="ECO:0007669"/>
    <property type="project" value="InterPro"/>
</dbReference>
<dbReference type="FunFam" id="1.10.287.950:FF:000001">
    <property type="entry name" value="Methyl-accepting chemotaxis sensory transducer"/>
    <property type="match status" value="1"/>
</dbReference>
<keyword evidence="5" id="KW-0812">Transmembrane</keyword>
<dbReference type="InterPro" id="IPR047347">
    <property type="entry name" value="YvaQ-like_sensor"/>
</dbReference>
<dbReference type="SUPFAM" id="SSF58104">
    <property type="entry name" value="Methyl-accepting chemotaxis protein (MCP) signaling domain"/>
    <property type="match status" value="1"/>
</dbReference>
<evidence type="ECO:0000313" key="8">
    <source>
        <dbReference type="EMBL" id="GCL61963.1"/>
    </source>
</evidence>
<evidence type="ECO:0000256" key="1">
    <source>
        <dbReference type="ARBA" id="ARBA00004370"/>
    </source>
</evidence>